<reference evidence="2" key="3">
    <citation type="submission" date="2025-09" db="UniProtKB">
        <authorList>
            <consortium name="Ensembl"/>
        </authorList>
    </citation>
    <scope>IDENTIFICATION</scope>
</reference>
<evidence type="ECO:0000313" key="3">
    <source>
        <dbReference type="Proteomes" id="UP001501920"/>
    </source>
</evidence>
<feature type="compositionally biased region" description="Acidic residues" evidence="1">
    <location>
        <begin position="472"/>
        <end position="483"/>
    </location>
</feature>
<keyword evidence="3" id="KW-1185">Reference proteome</keyword>
<feature type="compositionally biased region" description="Basic and acidic residues" evidence="1">
    <location>
        <begin position="333"/>
        <end position="354"/>
    </location>
</feature>
<feature type="compositionally biased region" description="Acidic residues" evidence="1">
    <location>
        <begin position="846"/>
        <end position="867"/>
    </location>
</feature>
<dbReference type="AlphaFoldDB" id="A0A3B4E2Z6"/>
<evidence type="ECO:0008006" key="4">
    <source>
        <dbReference type="Google" id="ProtNLM"/>
    </source>
</evidence>
<dbReference type="PANTHER" id="PTHR22442:SF3">
    <property type="entry name" value="SOLUBLE LAMIN-ASSOCIATED PROTEIN OF 75 KDA"/>
    <property type="match status" value="1"/>
</dbReference>
<dbReference type="PANTHER" id="PTHR22442">
    <property type="match status" value="1"/>
</dbReference>
<reference evidence="2" key="2">
    <citation type="submission" date="2025-08" db="UniProtKB">
        <authorList>
            <consortium name="Ensembl"/>
        </authorList>
    </citation>
    <scope>IDENTIFICATION</scope>
</reference>
<feature type="compositionally biased region" description="Acidic residues" evidence="1">
    <location>
        <begin position="439"/>
        <end position="449"/>
    </location>
</feature>
<organism evidence="2 3">
    <name type="scientific">Pygocentrus nattereri</name>
    <name type="common">Red-bellied piranha</name>
    <dbReference type="NCBI Taxonomy" id="42514"/>
    <lineage>
        <taxon>Eukaryota</taxon>
        <taxon>Metazoa</taxon>
        <taxon>Chordata</taxon>
        <taxon>Craniata</taxon>
        <taxon>Vertebrata</taxon>
        <taxon>Euteleostomi</taxon>
        <taxon>Actinopterygii</taxon>
        <taxon>Neopterygii</taxon>
        <taxon>Teleostei</taxon>
        <taxon>Ostariophysi</taxon>
        <taxon>Characiformes</taxon>
        <taxon>Characoidei</taxon>
        <taxon>Pygocentrus</taxon>
    </lineage>
</organism>
<evidence type="ECO:0000256" key="1">
    <source>
        <dbReference type="SAM" id="MobiDB-lite"/>
    </source>
</evidence>
<feature type="compositionally biased region" description="Basic and acidic residues" evidence="1">
    <location>
        <begin position="886"/>
        <end position="898"/>
    </location>
</feature>
<feature type="compositionally biased region" description="Acidic residues" evidence="1">
    <location>
        <begin position="491"/>
        <end position="502"/>
    </location>
</feature>
<dbReference type="OrthoDB" id="8954808at2759"/>
<feature type="compositionally biased region" description="Basic and acidic residues" evidence="1">
    <location>
        <begin position="932"/>
        <end position="946"/>
    </location>
</feature>
<dbReference type="InterPro" id="IPR029625">
    <property type="entry name" value="FAM169"/>
</dbReference>
<feature type="compositionally biased region" description="Basic and acidic residues" evidence="1">
    <location>
        <begin position="770"/>
        <end position="784"/>
    </location>
</feature>
<feature type="compositionally biased region" description="Basic and acidic residues" evidence="1">
    <location>
        <begin position="734"/>
        <end position="749"/>
    </location>
</feature>
<dbReference type="CTD" id="553309"/>
<dbReference type="Proteomes" id="UP001501920">
    <property type="component" value="Chromosome 16"/>
</dbReference>
<feature type="compositionally biased region" description="Basic and acidic residues" evidence="1">
    <location>
        <begin position="544"/>
        <end position="718"/>
    </location>
</feature>
<name>A0A3B4E2Z6_PYGNA</name>
<dbReference type="GeneID" id="108410667"/>
<dbReference type="RefSeq" id="XP_017537360.2">
    <property type="nucleotide sequence ID" value="XM_017681871.2"/>
</dbReference>
<dbReference type="STRING" id="42514.ENSPNAP00000030125"/>
<protein>
    <recommendedName>
        <fullName evidence="4">Family with sequence similarity 169 member Ab</fullName>
    </recommendedName>
</protein>
<accession>A0A3B4E2Z6</accession>
<feature type="region of interest" description="Disordered" evidence="1">
    <location>
        <begin position="313"/>
        <end position="1013"/>
    </location>
</feature>
<reference evidence="2 3" key="1">
    <citation type="submission" date="2020-10" db="EMBL/GenBank/DDBJ databases">
        <title>Pygocentrus nattereri (red-bellied piranha) genome, fPygNat1, primary haplotype.</title>
        <authorList>
            <person name="Myers G."/>
            <person name="Meyer A."/>
            <person name="Karagic N."/>
            <person name="Pippel M."/>
            <person name="Winkler S."/>
            <person name="Tracey A."/>
            <person name="Wood J."/>
            <person name="Formenti G."/>
            <person name="Howe K."/>
            <person name="Fedrigo O."/>
            <person name="Jarvis E.D."/>
        </authorList>
    </citation>
    <scope>NUCLEOTIDE SEQUENCE [LARGE SCALE GENOMIC DNA]</scope>
</reference>
<feature type="compositionally biased region" description="Basic and acidic residues" evidence="1">
    <location>
        <begin position="954"/>
        <end position="991"/>
    </location>
</feature>
<dbReference type="GeneTree" id="ENSGT00510000048902"/>
<dbReference type="OMA" id="FLCHSEN"/>
<feature type="compositionally biased region" description="Acidic residues" evidence="1">
    <location>
        <begin position="723"/>
        <end position="733"/>
    </location>
</feature>
<proteinExistence type="predicted"/>
<evidence type="ECO:0000313" key="2">
    <source>
        <dbReference type="Ensembl" id="ENSPNAP00000030125.2"/>
    </source>
</evidence>
<dbReference type="Ensembl" id="ENSPNAT00000017883.2">
    <property type="protein sequence ID" value="ENSPNAP00000030125.2"/>
    <property type="gene ID" value="ENSPNAG00000016656.2"/>
</dbReference>
<sequence length="1013" mass="112766">MEFPVDALVSVSHEELERSAHSYMSELLYSDPEHGQYFTLTTGRKICISLSNVGFVPLYGANLKHKVLALFAPEDQFTAVALFLDDQWCAVDDILRTADPAREGLIEVRSVAERIVLYVLNRIVYRTNEMSAGEVPFLCHGENDYAKILWKSGKAVGFYSVKPRGSLCNNFVSQCYLLPVMDSIFVRKSHRGNEHGLQMLEDYVDSFKDDELGLKYPLSPAMSRVCRHYLDRYPADVDLLWEVEGVGGPYQKTRVASKLSSHALRGGLLSWGKDDGKNGQTVEDKVEMTEETSLDITEEIIVVNRHLKVAEETNDTPISTRTRSSEHKRKKRMREEKEMSAAEGQPEKVCRVEEQETEAVVQEAEEEKSGQEVAESAPEPADETEEQAGPEAPTVEQEPKEQVMEVNGELTEEPGAEHNKEEVQGSIAAEAVLQNGTVGEEEEEMDVDEAAEKQDPIDTVDSLEVAAVEDPKEVDEENLEGEVDTVPIERQEEDSSAAEEQEVSPAAEEGLAEDKLPEDAPQAAGAEEKEEKEVALSAEVACEAEEKREVPPNAEEKREVPPDAEEKQEVAPDSEEKREVAPDTEEKREVAPDAEEKREVAPDAEEKREVAPDAEEKREVAPDAEEKREVAPEAEEKREVAPEAEEKREVAPDAEEKREVAPDAEEKREVAPDAEEKLAAPPDAEEKLAAPPDAEEKLAAPLEAEEKLAAPPEGEERLAASPEAEETVEAPPEEENKHQIAPVDKEVNEPKLAPTEESLEASCFSASPEAEEKVEAPPEEENKHQIAPVDEEVNEPKLAPTEESLEEATDAPSEGQQGQEEPMEIAPVEQDGAQEASTEPPKEEESQPEAEKEDENMDRLELEEEEEVQKKEQGLDEENTLAMVEDECRGEGEEKSSDESPESSGPVVRILRGGRTKAVPPTPKRSSKRLTRKEDKVTIEEEKMTIDEENVAAEEEKVTTEEEKVTTEEEVEHSSEGEEAREEPPVIDRRVLRQKIKAIRSTPQPKSKRRSKI</sequence>